<feature type="compositionally biased region" description="Low complexity" evidence="1">
    <location>
        <begin position="63"/>
        <end position="78"/>
    </location>
</feature>
<proteinExistence type="predicted"/>
<evidence type="ECO:0000256" key="1">
    <source>
        <dbReference type="SAM" id="MobiDB-lite"/>
    </source>
</evidence>
<dbReference type="OrthoDB" id="614750at2"/>
<dbReference type="Proteomes" id="UP000319728">
    <property type="component" value="Unassembled WGS sequence"/>
</dbReference>
<dbReference type="PROSITE" id="PS51318">
    <property type="entry name" value="TAT"/>
    <property type="match status" value="1"/>
</dbReference>
<protein>
    <recommendedName>
        <fullName evidence="5">Ig-like domain-containing protein</fullName>
    </recommendedName>
</protein>
<comment type="caution">
    <text evidence="3">The sequence shown here is derived from an EMBL/GenBank/DDBJ whole genome shotgun (WGS) entry which is preliminary data.</text>
</comment>
<sequence>MVRSTLPNLRRERLARLSVAAAVAAAAASVLIGPVPATAAPSPAPSTPPTTTAAPPPAPSTPPTTTAAPAKAPTGAAAGEPTKSNGGGKPTSSPGNTNSGGCGGTLALGATASCASISGEEQDAWTVTTTVAQDTLLARLRGVSGEGVSARVTGPDGDHTCHIGPYLNECQLGAAGTYTITVSLYYGSGEGAYTLSVESRNAPSECDTLPENFFSFASAGRSGTLPAGLAARCFKFSQPTGTVLHLADPGGAGDVQGHILDAQYQPMGCPVRDTTECTLTGPGPYRLFLHETYGNESTYTLRMPRISNAVGCPALPLASFGDPGAAVGSGSVPANDGVTCHALTSAAAGAVVVRFNQFAEQYLGWNVYDAAGRQICTEYDSWRSCALPTAGSYTLLAQNWEWQPVTYQVAVTSLDRADGCATATGLAWDQPTLEVHQTSPVQTNCQPFQGEAGERVMVYRAPNAYNQIFSWIVDGQGAVLCTESSEEDGCALPSTGTFRVVSYLSYWEAGTTDLTYRMQVRSLTDPTGCPTVTPGTYNAAPAGALAGVRCRVLDLPSAGTYRVKAVGTDNYRQYASVYDATGHKVCMEVWCQVPAAGTYTLVLGGGAPDEVIGGDLRYTLALLPWMPSACRPVSDTGWADAPVQGAFTTPGQYDCLQLASPSGSRIVELLPGDATGAGSPEVTVMNSTGEYLCDSSWGLRQYRCDLTGQGPFFAILNTRDGVPPGAYSLAFARTDGPPACPVLPGDTTGATVTTGAGRFAVCFSIPAEQRAASESFTWKRTSGTGDARLSVFDQSGHRYCGPTGYAVERTISCSLPAGAVTVILETDAVDATYQLTHRDASLPAA</sequence>
<reference evidence="3 4" key="1">
    <citation type="submission" date="2019-07" db="EMBL/GenBank/DDBJ databases">
        <title>R&amp;d 2014.</title>
        <authorList>
            <person name="Klenk H.-P."/>
        </authorList>
    </citation>
    <scope>NUCLEOTIDE SEQUENCE [LARGE SCALE GENOMIC DNA]</scope>
    <source>
        <strain evidence="3 4">DSM 43912</strain>
    </source>
</reference>
<keyword evidence="2" id="KW-0732">Signal</keyword>
<evidence type="ECO:0000313" key="3">
    <source>
        <dbReference type="EMBL" id="TWJ26618.1"/>
    </source>
</evidence>
<accession>A0A562W933</accession>
<dbReference type="RefSeq" id="WP_145815123.1">
    <property type="nucleotide sequence ID" value="NZ_AP023438.1"/>
</dbReference>
<evidence type="ECO:0008006" key="5">
    <source>
        <dbReference type="Google" id="ProtNLM"/>
    </source>
</evidence>
<feature type="signal peptide" evidence="2">
    <location>
        <begin position="1"/>
        <end position="39"/>
    </location>
</feature>
<evidence type="ECO:0000256" key="2">
    <source>
        <dbReference type="SAM" id="SignalP"/>
    </source>
</evidence>
<dbReference type="EMBL" id="VLLP01000001">
    <property type="protein sequence ID" value="TWJ26618.1"/>
    <property type="molecule type" value="Genomic_DNA"/>
</dbReference>
<keyword evidence="4" id="KW-1185">Reference proteome</keyword>
<dbReference type="InterPro" id="IPR006311">
    <property type="entry name" value="TAT_signal"/>
</dbReference>
<organism evidence="3 4">
    <name type="scientific">Micromonospora sagamiensis</name>
    <dbReference type="NCBI Taxonomy" id="47875"/>
    <lineage>
        <taxon>Bacteria</taxon>
        <taxon>Bacillati</taxon>
        <taxon>Actinomycetota</taxon>
        <taxon>Actinomycetes</taxon>
        <taxon>Micromonosporales</taxon>
        <taxon>Micromonosporaceae</taxon>
        <taxon>Micromonospora</taxon>
    </lineage>
</organism>
<evidence type="ECO:0000313" key="4">
    <source>
        <dbReference type="Proteomes" id="UP000319728"/>
    </source>
</evidence>
<name>A0A562W933_9ACTN</name>
<feature type="chain" id="PRO_5043366314" description="Ig-like domain-containing protein" evidence="2">
    <location>
        <begin position="40"/>
        <end position="845"/>
    </location>
</feature>
<feature type="compositionally biased region" description="Pro residues" evidence="1">
    <location>
        <begin position="42"/>
        <end position="62"/>
    </location>
</feature>
<gene>
    <name evidence="3" type="ORF">JD81_00078</name>
</gene>
<dbReference type="AlphaFoldDB" id="A0A562W933"/>
<feature type="region of interest" description="Disordered" evidence="1">
    <location>
        <begin position="39"/>
        <end position="100"/>
    </location>
</feature>